<comment type="caution">
    <text evidence="2">The sequence shown here is derived from an EMBL/GenBank/DDBJ whole genome shotgun (WGS) entry which is preliminary data.</text>
</comment>
<evidence type="ECO:0000313" key="2">
    <source>
        <dbReference type="EMBL" id="KAJ1133158.1"/>
    </source>
</evidence>
<reference evidence="2" key="1">
    <citation type="journal article" date="2022" name="bioRxiv">
        <title>Sequencing and chromosome-scale assembly of the giantPleurodeles waltlgenome.</title>
        <authorList>
            <person name="Brown T."/>
            <person name="Elewa A."/>
            <person name="Iarovenko S."/>
            <person name="Subramanian E."/>
            <person name="Araus A.J."/>
            <person name="Petzold A."/>
            <person name="Susuki M."/>
            <person name="Suzuki K.-i.T."/>
            <person name="Hayashi T."/>
            <person name="Toyoda A."/>
            <person name="Oliveira C."/>
            <person name="Osipova E."/>
            <person name="Leigh N.D."/>
            <person name="Simon A."/>
            <person name="Yun M.H."/>
        </authorList>
    </citation>
    <scope>NUCLEOTIDE SEQUENCE</scope>
    <source>
        <strain evidence="2">20211129_DDA</strain>
        <tissue evidence="2">Liver</tissue>
    </source>
</reference>
<evidence type="ECO:0000256" key="1">
    <source>
        <dbReference type="SAM" id="MobiDB-lite"/>
    </source>
</evidence>
<dbReference type="AlphaFoldDB" id="A0AAV7Q391"/>
<accession>A0AAV7Q391</accession>
<dbReference type="Proteomes" id="UP001066276">
    <property type="component" value="Chromosome 7"/>
</dbReference>
<gene>
    <name evidence="2" type="ORF">NDU88_011455</name>
</gene>
<organism evidence="2 3">
    <name type="scientific">Pleurodeles waltl</name>
    <name type="common">Iberian ribbed newt</name>
    <dbReference type="NCBI Taxonomy" id="8319"/>
    <lineage>
        <taxon>Eukaryota</taxon>
        <taxon>Metazoa</taxon>
        <taxon>Chordata</taxon>
        <taxon>Craniata</taxon>
        <taxon>Vertebrata</taxon>
        <taxon>Euteleostomi</taxon>
        <taxon>Amphibia</taxon>
        <taxon>Batrachia</taxon>
        <taxon>Caudata</taxon>
        <taxon>Salamandroidea</taxon>
        <taxon>Salamandridae</taxon>
        <taxon>Pleurodelinae</taxon>
        <taxon>Pleurodeles</taxon>
    </lineage>
</organism>
<evidence type="ECO:0000313" key="3">
    <source>
        <dbReference type="Proteomes" id="UP001066276"/>
    </source>
</evidence>
<sequence length="101" mass="10892">MGGAGDAVTGPGSTGAEHVAEEEEGHNGVVNACTVWYMPVDEKHPLRRGARVGIGLVSPPLVYRPQWWTPYAHIPEHIGDGFAAMNPLTRTKWLQRGPLAP</sequence>
<protein>
    <submittedName>
        <fullName evidence="2">Uncharacterized protein</fullName>
    </submittedName>
</protein>
<dbReference type="EMBL" id="JANPWB010000011">
    <property type="protein sequence ID" value="KAJ1133158.1"/>
    <property type="molecule type" value="Genomic_DNA"/>
</dbReference>
<name>A0AAV7Q391_PLEWA</name>
<feature type="region of interest" description="Disordered" evidence="1">
    <location>
        <begin position="1"/>
        <end position="26"/>
    </location>
</feature>
<keyword evidence="3" id="KW-1185">Reference proteome</keyword>
<proteinExistence type="predicted"/>